<feature type="active site" description="For beta-ketoacyl synthase activity" evidence="12">
    <location>
        <position position="173"/>
    </location>
</feature>
<evidence type="ECO:0000259" key="14">
    <source>
        <dbReference type="PROSITE" id="PS52004"/>
    </source>
</evidence>
<sequence>MKPTHMVAPRRVVVTGLGAVTPIGLSPQEFWEGMMRGESGAAPITRFDASRFDTRFACELKGFDPLNYMDRKLARRLDPYAQYALAAARQALHDAGIDTSTLSDEARERFGVVFGSGIGGLRLFEDQTARYLHEGPQRLSPFFVPMMISNMAAGLIAIEHDLRGPNYSVVSACATGNHALIDATMLLRHGHADVVLCGGSEAPITPLGIGGFNAMRALSTRNEDPQTASRPFDKNRDGFVVGEGAGALVLETLEHAQARGARIYAELIGFGMSDDAYHFAAPEPTGRGARQSMLHALQDAGIAPEEVDYINMHATSTPVGDPIESEAIKSLFGEHAYRLSCSATKSMTGHLLGAAGAVEAIATVLAIWHQTIPPTINVEELDPACDLDYTLHKPRQREVRVALSNGFGFGGHNATVVFRRYEE</sequence>
<proteinExistence type="inferred from homology"/>
<dbReference type="AlphaFoldDB" id="A0A1M6TMN4"/>
<dbReference type="GO" id="GO:0006633">
    <property type="term" value="P:fatty acid biosynthetic process"/>
    <property type="evidence" value="ECO:0007669"/>
    <property type="project" value="UniProtKB-UniRule"/>
</dbReference>
<dbReference type="InterPro" id="IPR017568">
    <property type="entry name" value="3-oxoacyl-ACP_synth-2"/>
</dbReference>
<keyword evidence="8" id="KW-0443">Lipid metabolism</keyword>
<evidence type="ECO:0000256" key="1">
    <source>
        <dbReference type="ARBA" id="ARBA00005194"/>
    </source>
</evidence>
<dbReference type="STRING" id="633813.SAMN04488087_1455"/>
<evidence type="ECO:0000313" key="16">
    <source>
        <dbReference type="Proteomes" id="UP000185812"/>
    </source>
</evidence>
<keyword evidence="7" id="KW-0276">Fatty acid metabolism</keyword>
<dbReference type="Gene3D" id="3.40.47.10">
    <property type="match status" value="1"/>
</dbReference>
<evidence type="ECO:0000256" key="6">
    <source>
        <dbReference type="ARBA" id="ARBA00022679"/>
    </source>
</evidence>
<dbReference type="Pfam" id="PF00109">
    <property type="entry name" value="ketoacyl-synt"/>
    <property type="match status" value="1"/>
</dbReference>
<dbReference type="Proteomes" id="UP000185812">
    <property type="component" value="Unassembled WGS sequence"/>
</dbReference>
<evidence type="ECO:0000256" key="8">
    <source>
        <dbReference type="ARBA" id="ARBA00023098"/>
    </source>
</evidence>
<keyword evidence="5 11" id="KW-0444">Lipid biosynthesis</keyword>
<dbReference type="GO" id="GO:0005829">
    <property type="term" value="C:cytosol"/>
    <property type="evidence" value="ECO:0007669"/>
    <property type="project" value="TreeGrafter"/>
</dbReference>
<comment type="catalytic activity">
    <reaction evidence="11">
        <text>(9Z)-hexadecenoyl-[ACP] + malonyl-[ACP] + H(+) = 3-oxo-(11Z)-octadecenoyl-[ACP] + holo-[ACP] + CO2</text>
        <dbReference type="Rhea" id="RHEA:55040"/>
        <dbReference type="Rhea" id="RHEA-COMP:9623"/>
        <dbReference type="Rhea" id="RHEA-COMP:9685"/>
        <dbReference type="Rhea" id="RHEA-COMP:10800"/>
        <dbReference type="Rhea" id="RHEA-COMP:14074"/>
        <dbReference type="ChEBI" id="CHEBI:15378"/>
        <dbReference type="ChEBI" id="CHEBI:16526"/>
        <dbReference type="ChEBI" id="CHEBI:64479"/>
        <dbReference type="ChEBI" id="CHEBI:78449"/>
        <dbReference type="ChEBI" id="CHEBI:83989"/>
        <dbReference type="ChEBI" id="CHEBI:138538"/>
        <dbReference type="EC" id="2.3.1.179"/>
    </reaction>
</comment>
<evidence type="ECO:0000256" key="2">
    <source>
        <dbReference type="ARBA" id="ARBA00008467"/>
    </source>
</evidence>
<dbReference type="InterPro" id="IPR014031">
    <property type="entry name" value="Ketoacyl_synth_C"/>
</dbReference>
<evidence type="ECO:0000256" key="9">
    <source>
        <dbReference type="ARBA" id="ARBA00023160"/>
    </source>
</evidence>
<dbReference type="GO" id="GO:0004315">
    <property type="term" value="F:3-oxoacyl-[acyl-carrier-protein] synthase activity"/>
    <property type="evidence" value="ECO:0007669"/>
    <property type="project" value="UniProtKB-UniRule"/>
</dbReference>
<dbReference type="Pfam" id="PF02801">
    <property type="entry name" value="Ketoacyl-synt_C"/>
    <property type="match status" value="1"/>
</dbReference>
<dbReference type="InterPro" id="IPR016039">
    <property type="entry name" value="Thiolase-like"/>
</dbReference>
<reference evidence="16" key="1">
    <citation type="submission" date="2016-11" db="EMBL/GenBank/DDBJ databases">
        <authorList>
            <person name="Varghese N."/>
            <person name="Submissions S."/>
        </authorList>
    </citation>
    <scope>NUCLEOTIDE SEQUENCE [LARGE SCALE GENOMIC DNA]</scope>
    <source>
        <strain evidence="16">DSM 22212</strain>
    </source>
</reference>
<dbReference type="NCBIfam" id="NF005589">
    <property type="entry name" value="PRK07314.1"/>
    <property type="match status" value="1"/>
</dbReference>
<dbReference type="RefSeq" id="WP_072715314.1">
    <property type="nucleotide sequence ID" value="NZ_FRAU01000004.1"/>
</dbReference>
<keyword evidence="9 11" id="KW-0275">Fatty acid biosynthesis</keyword>
<keyword evidence="16" id="KW-1185">Reference proteome</keyword>
<dbReference type="NCBIfam" id="TIGR03150">
    <property type="entry name" value="fabF"/>
    <property type="match status" value="1"/>
</dbReference>
<evidence type="ECO:0000256" key="5">
    <source>
        <dbReference type="ARBA" id="ARBA00022516"/>
    </source>
</evidence>
<dbReference type="InterPro" id="IPR018201">
    <property type="entry name" value="Ketoacyl_synth_AS"/>
</dbReference>
<dbReference type="FunFam" id="3.40.47.10:FF:000009">
    <property type="entry name" value="3-oxoacyl-[acyl-carrier-protein] synthase 2"/>
    <property type="match status" value="1"/>
</dbReference>
<accession>A0A1M6TMN4</accession>
<evidence type="ECO:0000256" key="10">
    <source>
        <dbReference type="ARBA" id="ARBA00023315"/>
    </source>
</evidence>
<dbReference type="EMBL" id="FRAU01000004">
    <property type="protein sequence ID" value="SHK58139.1"/>
    <property type="molecule type" value="Genomic_DNA"/>
</dbReference>
<evidence type="ECO:0000256" key="11">
    <source>
        <dbReference type="PIRNR" id="PIRNR000447"/>
    </source>
</evidence>
<feature type="domain" description="Ketosynthase family 3 (KS3)" evidence="14">
    <location>
        <begin position="9"/>
        <end position="420"/>
    </location>
</feature>
<dbReference type="PROSITE" id="PS00606">
    <property type="entry name" value="KS3_1"/>
    <property type="match status" value="1"/>
</dbReference>
<dbReference type="SMART" id="SM00825">
    <property type="entry name" value="PKS_KS"/>
    <property type="match status" value="1"/>
</dbReference>
<dbReference type="InterPro" id="IPR000794">
    <property type="entry name" value="Beta-ketoacyl_synthase"/>
</dbReference>
<dbReference type="EC" id="2.3.1.179" evidence="3 11"/>
<comment type="catalytic activity">
    <reaction evidence="11">
        <text>a fatty acyl-[ACP] + malonyl-[ACP] + H(+) = a 3-oxoacyl-[ACP] + holo-[ACP] + CO2</text>
        <dbReference type="Rhea" id="RHEA:22836"/>
        <dbReference type="Rhea" id="RHEA-COMP:9623"/>
        <dbReference type="Rhea" id="RHEA-COMP:9685"/>
        <dbReference type="Rhea" id="RHEA-COMP:9916"/>
        <dbReference type="Rhea" id="RHEA-COMP:14125"/>
        <dbReference type="ChEBI" id="CHEBI:15378"/>
        <dbReference type="ChEBI" id="CHEBI:16526"/>
        <dbReference type="ChEBI" id="CHEBI:64479"/>
        <dbReference type="ChEBI" id="CHEBI:78449"/>
        <dbReference type="ChEBI" id="CHEBI:78776"/>
        <dbReference type="ChEBI" id="CHEBI:138651"/>
    </reaction>
</comment>
<protein>
    <recommendedName>
        <fullName evidence="4 11">3-oxoacyl-[acyl-carrier-protein] synthase 2</fullName>
        <ecNumber evidence="3 11">2.3.1.179</ecNumber>
    </recommendedName>
</protein>
<evidence type="ECO:0000256" key="4">
    <source>
        <dbReference type="ARBA" id="ARBA00014657"/>
    </source>
</evidence>
<dbReference type="SUPFAM" id="SSF53901">
    <property type="entry name" value="Thiolase-like"/>
    <property type="match status" value="2"/>
</dbReference>
<dbReference type="PANTHER" id="PTHR11712">
    <property type="entry name" value="POLYKETIDE SYNTHASE-RELATED"/>
    <property type="match status" value="1"/>
</dbReference>
<evidence type="ECO:0000313" key="15">
    <source>
        <dbReference type="EMBL" id="SHK58139.1"/>
    </source>
</evidence>
<name>A0A1M6TMN4_9BACT</name>
<organism evidence="15 16">
    <name type="scientific">Rhodothermus profundi</name>
    <dbReference type="NCBI Taxonomy" id="633813"/>
    <lineage>
        <taxon>Bacteria</taxon>
        <taxon>Pseudomonadati</taxon>
        <taxon>Rhodothermota</taxon>
        <taxon>Rhodothermia</taxon>
        <taxon>Rhodothermales</taxon>
        <taxon>Rhodothermaceae</taxon>
        <taxon>Rhodothermus</taxon>
    </lineage>
</organism>
<dbReference type="OrthoDB" id="9808669at2"/>
<dbReference type="InterPro" id="IPR020841">
    <property type="entry name" value="PKS_Beta-ketoAc_synthase_dom"/>
</dbReference>
<gene>
    <name evidence="15" type="ORF">SAMN04488087_1455</name>
</gene>
<dbReference type="UniPathway" id="UPA00094"/>
<comment type="pathway">
    <text evidence="1 11">Lipid metabolism; fatty acid biosynthesis.</text>
</comment>
<evidence type="ECO:0000256" key="3">
    <source>
        <dbReference type="ARBA" id="ARBA00012356"/>
    </source>
</evidence>
<evidence type="ECO:0000256" key="12">
    <source>
        <dbReference type="PIRSR" id="PIRSR000447-1"/>
    </source>
</evidence>
<dbReference type="CDD" id="cd00834">
    <property type="entry name" value="KAS_I_II"/>
    <property type="match status" value="1"/>
</dbReference>
<dbReference type="PANTHER" id="PTHR11712:SF336">
    <property type="entry name" value="3-OXOACYL-[ACYL-CARRIER-PROTEIN] SYNTHASE, MITOCHONDRIAL"/>
    <property type="match status" value="1"/>
</dbReference>
<evidence type="ECO:0000256" key="13">
    <source>
        <dbReference type="RuleBase" id="RU003694"/>
    </source>
</evidence>
<comment type="similarity">
    <text evidence="2 11 13">Belongs to the thiolase-like superfamily. Beta-ketoacyl-ACP synthases family.</text>
</comment>
<dbReference type="PIRSF" id="PIRSF000447">
    <property type="entry name" value="KAS_II"/>
    <property type="match status" value="1"/>
</dbReference>
<keyword evidence="10 11" id="KW-0012">Acyltransferase</keyword>
<dbReference type="NCBIfam" id="NF004970">
    <property type="entry name" value="PRK06333.1"/>
    <property type="match status" value="1"/>
</dbReference>
<evidence type="ECO:0000256" key="7">
    <source>
        <dbReference type="ARBA" id="ARBA00022832"/>
    </source>
</evidence>
<dbReference type="PROSITE" id="PS52004">
    <property type="entry name" value="KS3_2"/>
    <property type="match status" value="1"/>
</dbReference>
<comment type="function">
    <text evidence="11">Involved in the type II fatty acid elongation cycle. Catalyzes the elongation of a wide range of acyl-ACP by the addition of two carbons from malonyl-ACP to an acyl acceptor. Can efficiently catalyze the conversion of palmitoleoyl-ACP (cis-hexadec-9-enoyl-ACP) to cis-vaccenoyl-ACP (cis-octadec-11-enoyl-ACP), an essential step in the thermal regulation of fatty acid composition.</text>
</comment>
<dbReference type="InterPro" id="IPR014030">
    <property type="entry name" value="Ketoacyl_synth_N"/>
</dbReference>
<keyword evidence="6 11" id="KW-0808">Transferase</keyword>